<dbReference type="Gene3D" id="3.40.1110.10">
    <property type="entry name" value="Calcium-transporting ATPase, cytoplasmic domain N"/>
    <property type="match status" value="1"/>
</dbReference>
<evidence type="ECO:0000256" key="2">
    <source>
        <dbReference type="ARBA" id="ARBA00005675"/>
    </source>
</evidence>
<feature type="transmembrane region" description="Helical" evidence="15">
    <location>
        <begin position="272"/>
        <end position="298"/>
    </location>
</feature>
<keyword evidence="5" id="KW-0813">Transport</keyword>
<comment type="subcellular location">
    <subcellularLocation>
        <location evidence="1">Cell membrane</location>
        <topology evidence="1">Multi-pass membrane protein</topology>
    </subcellularLocation>
</comment>
<accession>A0A9D1KBY8</accession>
<dbReference type="InterPro" id="IPR023299">
    <property type="entry name" value="ATPase_P-typ_cyto_dom_N"/>
</dbReference>
<dbReference type="Gene3D" id="2.70.150.10">
    <property type="entry name" value="Calcium-transporting ATPase, cytoplasmic transduction domain A"/>
    <property type="match status" value="1"/>
</dbReference>
<sequence length="868" mass="95554">MKLKDAYTKSSDDVIKKLNSSIEGLNNKEASIRLEKYGINEIESKKRKTIIEMIVEQLKDRMILILLLASILSFLLGEYAEGVVILIIIFINALISIIQEKKALDAIEALRNMNAHYTTVIRSGKKKSILTKNVVVGDIVYLEDGNIVPADMRLIEENGLKVDESSLTGESVPVEKDAKSILDESTTLADRTNMVYSSTIIAYGTALGIVTATAKDTEVGSIATMLEDTDSIDTPLKRKLNKVGEILSIIGVVVAILIFIIGILYGRDFIGVLMVAISLAISVIPEGLPATATIVMALGVSRMAKKNALVKKLPAVEALGSATVICSDKTGTLTLNKMTVTKSVLYTDIINKSTVNNYNDEMIYCAALCNNAYLDKDKVIGDPTEGCLLSYAKELGYDIKKIKENKVLFQESFDSIRKRMSVVVKDKKDYILYSKGAPEELIDVCSYAIVDDRKIRLTEKDRKLVKEYCISLSSEGLRLLGFASKKIKSLPHEGEKIEEDLTFIGIMGIIDPPREEVKHAISTCHEAGIKVIMITGDHKLTATSIAKDLGIYKKGDLVVDGEELSKMSDLKLRNTIKNISVFARVTPKDKLRIVNALKKNKEIVAMTGDGVNDAPALKTADIGVAMGITGTDVAKDSAAMILLDDNFTTIEAAVKEGRRVYRNIQKVIQYLLAGNIAEVLTIFVTMLFNLDSPLLAVHILFINLVTDTLPSLALGIDPASPNIMKHKPVKQGSLFEKGLVFRIGFYGIYLAIITLVAYFIGSKDGFNVGMTMAFTVLCLSQIFHALNQSSSETSLFSKDYPRNKMLYLAMLGSVFFLLIVLFITPLREFFSLSVLTGNEWLVVILLSLSPILVVEIFKLIRRNLKMES</sequence>
<dbReference type="Pfam" id="PF00690">
    <property type="entry name" value="Cation_ATPase_N"/>
    <property type="match status" value="1"/>
</dbReference>
<feature type="transmembrane region" description="Helical" evidence="15">
    <location>
        <begin position="806"/>
        <end position="825"/>
    </location>
</feature>
<dbReference type="PANTHER" id="PTHR43294">
    <property type="entry name" value="SODIUM/POTASSIUM-TRANSPORTING ATPASE SUBUNIT ALPHA"/>
    <property type="match status" value="1"/>
</dbReference>
<dbReference type="InterPro" id="IPR044492">
    <property type="entry name" value="P_typ_ATPase_HD_dom"/>
</dbReference>
<keyword evidence="4" id="KW-1003">Cell membrane</keyword>
<evidence type="ECO:0000256" key="13">
    <source>
        <dbReference type="ARBA" id="ARBA00023136"/>
    </source>
</evidence>
<dbReference type="InterPro" id="IPR006068">
    <property type="entry name" value="ATPase_P-typ_cation-transptr_C"/>
</dbReference>
<gene>
    <name evidence="17" type="ORF">IAB59_06360</name>
</gene>
<evidence type="ECO:0000256" key="1">
    <source>
        <dbReference type="ARBA" id="ARBA00004651"/>
    </source>
</evidence>
<comment type="similarity">
    <text evidence="2">Belongs to the cation transport ATPase (P-type) (TC 3.A.3) family. Type IIA subfamily.</text>
</comment>
<proteinExistence type="inferred from homology"/>
<keyword evidence="5" id="KW-0406">Ion transport</keyword>
<dbReference type="AlphaFoldDB" id="A0A9D1KBY8"/>
<evidence type="ECO:0000256" key="10">
    <source>
        <dbReference type="ARBA" id="ARBA00022840"/>
    </source>
</evidence>
<dbReference type="InterPro" id="IPR036412">
    <property type="entry name" value="HAD-like_sf"/>
</dbReference>
<organism evidence="17 18">
    <name type="scientific">Candidatus Onthousia faecipullorum</name>
    <dbReference type="NCBI Taxonomy" id="2840887"/>
    <lineage>
        <taxon>Bacteria</taxon>
        <taxon>Bacillati</taxon>
        <taxon>Bacillota</taxon>
        <taxon>Bacilli</taxon>
        <taxon>Candidatus Onthousia</taxon>
    </lineage>
</organism>
<dbReference type="FunFam" id="2.70.150.10:FF:000016">
    <property type="entry name" value="Calcium-transporting P-type ATPase putative"/>
    <property type="match status" value="1"/>
</dbReference>
<dbReference type="GO" id="GO:0005886">
    <property type="term" value="C:plasma membrane"/>
    <property type="evidence" value="ECO:0007669"/>
    <property type="project" value="UniProtKB-SubCell"/>
</dbReference>
<feature type="transmembrane region" description="Helical" evidence="15">
    <location>
        <begin position="840"/>
        <end position="860"/>
    </location>
</feature>
<dbReference type="InterPro" id="IPR001757">
    <property type="entry name" value="P_typ_ATPase"/>
</dbReference>
<dbReference type="GO" id="GO:0005388">
    <property type="term" value="F:P-type calcium transporter activity"/>
    <property type="evidence" value="ECO:0007669"/>
    <property type="project" value="UniProtKB-EC"/>
</dbReference>
<dbReference type="Pfam" id="PF00122">
    <property type="entry name" value="E1-E2_ATPase"/>
    <property type="match status" value="1"/>
</dbReference>
<keyword evidence="8" id="KW-0547">Nucleotide-binding</keyword>
<dbReference type="FunFam" id="3.40.50.1000:FF:000028">
    <property type="entry name" value="Calcium-transporting P-type ATPase, putative"/>
    <property type="match status" value="1"/>
</dbReference>
<dbReference type="NCBIfam" id="TIGR01494">
    <property type="entry name" value="ATPase_P-type"/>
    <property type="match status" value="4"/>
</dbReference>
<dbReference type="InterPro" id="IPR050510">
    <property type="entry name" value="Cation_transp_ATPase_P-type"/>
</dbReference>
<dbReference type="GO" id="GO:0046872">
    <property type="term" value="F:metal ion binding"/>
    <property type="evidence" value="ECO:0007669"/>
    <property type="project" value="UniProtKB-KW"/>
</dbReference>
<dbReference type="SUPFAM" id="SSF81660">
    <property type="entry name" value="Metal cation-transporting ATPase, ATP-binding domain N"/>
    <property type="match status" value="1"/>
</dbReference>
<dbReference type="InterPro" id="IPR023214">
    <property type="entry name" value="HAD_sf"/>
</dbReference>
<dbReference type="InterPro" id="IPR004014">
    <property type="entry name" value="ATPase_P-typ_cation-transptr_N"/>
</dbReference>
<keyword evidence="7" id="KW-0479">Metal-binding</keyword>
<evidence type="ECO:0000256" key="11">
    <source>
        <dbReference type="ARBA" id="ARBA00022967"/>
    </source>
</evidence>
<evidence type="ECO:0000256" key="8">
    <source>
        <dbReference type="ARBA" id="ARBA00022741"/>
    </source>
</evidence>
<dbReference type="SUPFAM" id="SSF56784">
    <property type="entry name" value="HAD-like"/>
    <property type="match status" value="1"/>
</dbReference>
<name>A0A9D1KBY8_9FIRM</name>
<dbReference type="GO" id="GO:0140352">
    <property type="term" value="P:export from cell"/>
    <property type="evidence" value="ECO:0007669"/>
    <property type="project" value="UniProtKB-ARBA"/>
</dbReference>
<feature type="transmembrane region" description="Helical" evidence="15">
    <location>
        <begin position="694"/>
        <end position="718"/>
    </location>
</feature>
<dbReference type="SFLD" id="SFLDF00027">
    <property type="entry name" value="p-type_atpase"/>
    <property type="match status" value="1"/>
</dbReference>
<evidence type="ECO:0000256" key="14">
    <source>
        <dbReference type="ARBA" id="ARBA00048694"/>
    </source>
</evidence>
<dbReference type="InterPro" id="IPR059000">
    <property type="entry name" value="ATPase_P-type_domA"/>
</dbReference>
<dbReference type="Gene3D" id="1.20.1110.10">
    <property type="entry name" value="Calcium-transporting ATPase, transmembrane domain"/>
    <property type="match status" value="1"/>
</dbReference>
<dbReference type="SFLD" id="SFLDS00003">
    <property type="entry name" value="Haloacid_Dehalogenase"/>
    <property type="match status" value="1"/>
</dbReference>
<dbReference type="Pfam" id="PF00689">
    <property type="entry name" value="Cation_ATPase_C"/>
    <property type="match status" value="1"/>
</dbReference>
<keyword evidence="5" id="KW-0109">Calcium transport</keyword>
<dbReference type="PRINTS" id="PR00120">
    <property type="entry name" value="HATPASE"/>
</dbReference>
<evidence type="ECO:0000256" key="6">
    <source>
        <dbReference type="ARBA" id="ARBA00022692"/>
    </source>
</evidence>
<dbReference type="InterPro" id="IPR023298">
    <property type="entry name" value="ATPase_P-typ_TM_dom_sf"/>
</dbReference>
<evidence type="ECO:0000256" key="9">
    <source>
        <dbReference type="ARBA" id="ARBA00022837"/>
    </source>
</evidence>
<dbReference type="Proteomes" id="UP000886833">
    <property type="component" value="Unassembled WGS sequence"/>
</dbReference>
<evidence type="ECO:0000313" key="18">
    <source>
        <dbReference type="Proteomes" id="UP000886833"/>
    </source>
</evidence>
<dbReference type="SUPFAM" id="SSF81653">
    <property type="entry name" value="Calcium ATPase, transduction domain A"/>
    <property type="match status" value="1"/>
</dbReference>
<feature type="transmembrane region" description="Helical" evidence="15">
    <location>
        <begin position="766"/>
        <end position="786"/>
    </location>
</feature>
<reference evidence="17" key="2">
    <citation type="journal article" date="2021" name="PeerJ">
        <title>Extensive microbial diversity within the chicken gut microbiome revealed by metagenomics and culture.</title>
        <authorList>
            <person name="Gilroy R."/>
            <person name="Ravi A."/>
            <person name="Getino M."/>
            <person name="Pursley I."/>
            <person name="Horton D.L."/>
            <person name="Alikhan N.F."/>
            <person name="Baker D."/>
            <person name="Gharbi K."/>
            <person name="Hall N."/>
            <person name="Watson M."/>
            <person name="Adriaenssens E.M."/>
            <person name="Foster-Nyarko E."/>
            <person name="Jarju S."/>
            <person name="Secka A."/>
            <person name="Antonio M."/>
            <person name="Oren A."/>
            <person name="Chaudhuri R.R."/>
            <person name="La Ragione R."/>
            <person name="Hildebrand F."/>
            <person name="Pallen M.J."/>
        </authorList>
    </citation>
    <scope>NUCLEOTIDE SEQUENCE</scope>
    <source>
        <strain evidence="17">CHK195-26880</strain>
    </source>
</reference>
<dbReference type="PANTHER" id="PTHR43294:SF21">
    <property type="entry name" value="CATION TRANSPORTING ATPASE"/>
    <property type="match status" value="1"/>
</dbReference>
<comment type="caution">
    <text evidence="17">The sequence shown here is derived from an EMBL/GenBank/DDBJ whole genome shotgun (WGS) entry which is preliminary data.</text>
</comment>
<feature type="transmembrane region" description="Helical" evidence="15">
    <location>
        <begin position="739"/>
        <end position="760"/>
    </location>
</feature>
<dbReference type="InterPro" id="IPR008250">
    <property type="entry name" value="ATPase_P-typ_transduc_dom_A_sf"/>
</dbReference>
<keyword evidence="9" id="KW-0106">Calcium</keyword>
<keyword evidence="12 15" id="KW-1133">Transmembrane helix</keyword>
<dbReference type="GO" id="GO:0016887">
    <property type="term" value="F:ATP hydrolysis activity"/>
    <property type="evidence" value="ECO:0007669"/>
    <property type="project" value="InterPro"/>
</dbReference>
<keyword evidence="13 15" id="KW-0472">Membrane</keyword>
<keyword evidence="10" id="KW-0067">ATP-binding</keyword>
<evidence type="ECO:0000256" key="4">
    <source>
        <dbReference type="ARBA" id="ARBA00022475"/>
    </source>
</evidence>
<dbReference type="EMBL" id="DVKQ01000082">
    <property type="protein sequence ID" value="HIT38079.1"/>
    <property type="molecule type" value="Genomic_DNA"/>
</dbReference>
<dbReference type="SFLD" id="SFLDG00002">
    <property type="entry name" value="C1.7:_P-type_atpase_like"/>
    <property type="match status" value="1"/>
</dbReference>
<dbReference type="InterPro" id="IPR006408">
    <property type="entry name" value="P-type_ATPase_IIB"/>
</dbReference>
<dbReference type="SUPFAM" id="SSF81665">
    <property type="entry name" value="Calcium ATPase, transmembrane domain M"/>
    <property type="match status" value="1"/>
</dbReference>
<evidence type="ECO:0000313" key="17">
    <source>
        <dbReference type="EMBL" id="HIT38079.1"/>
    </source>
</evidence>
<evidence type="ECO:0000256" key="12">
    <source>
        <dbReference type="ARBA" id="ARBA00022989"/>
    </source>
</evidence>
<protein>
    <recommendedName>
        <fullName evidence="3">P-type Ca(2+) transporter</fullName>
        <ecNumber evidence="3">7.2.2.10</ecNumber>
    </recommendedName>
</protein>
<dbReference type="PROSITE" id="PS00154">
    <property type="entry name" value="ATPASE_E1_E2"/>
    <property type="match status" value="1"/>
</dbReference>
<dbReference type="PRINTS" id="PR00119">
    <property type="entry name" value="CATATPASE"/>
</dbReference>
<dbReference type="Gene3D" id="3.40.50.1000">
    <property type="entry name" value="HAD superfamily/HAD-like"/>
    <property type="match status" value="1"/>
</dbReference>
<evidence type="ECO:0000256" key="15">
    <source>
        <dbReference type="SAM" id="Phobius"/>
    </source>
</evidence>
<feature type="transmembrane region" description="Helical" evidence="15">
    <location>
        <begin position="82"/>
        <end position="98"/>
    </location>
</feature>
<dbReference type="EC" id="7.2.2.10" evidence="3"/>
<keyword evidence="11" id="KW-1278">Translocase</keyword>
<keyword evidence="6 15" id="KW-0812">Transmembrane</keyword>
<reference evidence="17" key="1">
    <citation type="submission" date="2020-10" db="EMBL/GenBank/DDBJ databases">
        <authorList>
            <person name="Gilroy R."/>
        </authorList>
    </citation>
    <scope>NUCLEOTIDE SEQUENCE</scope>
    <source>
        <strain evidence="17">CHK195-26880</strain>
    </source>
</reference>
<feature type="domain" description="Cation-transporting P-type ATPase N-terminal" evidence="16">
    <location>
        <begin position="5"/>
        <end position="78"/>
    </location>
</feature>
<evidence type="ECO:0000256" key="5">
    <source>
        <dbReference type="ARBA" id="ARBA00022568"/>
    </source>
</evidence>
<dbReference type="Pfam" id="PF13246">
    <property type="entry name" value="Cation_ATPase"/>
    <property type="match status" value="1"/>
</dbReference>
<feature type="transmembrane region" description="Helical" evidence="15">
    <location>
        <begin position="667"/>
        <end position="688"/>
    </location>
</feature>
<evidence type="ECO:0000256" key="3">
    <source>
        <dbReference type="ARBA" id="ARBA00012790"/>
    </source>
</evidence>
<evidence type="ECO:0000259" key="16">
    <source>
        <dbReference type="SMART" id="SM00831"/>
    </source>
</evidence>
<comment type="catalytic activity">
    <reaction evidence="14">
        <text>Ca(2+)(in) + ATP + H2O = Ca(2+)(out) + ADP + phosphate + H(+)</text>
        <dbReference type="Rhea" id="RHEA:18105"/>
        <dbReference type="ChEBI" id="CHEBI:15377"/>
        <dbReference type="ChEBI" id="CHEBI:15378"/>
        <dbReference type="ChEBI" id="CHEBI:29108"/>
        <dbReference type="ChEBI" id="CHEBI:30616"/>
        <dbReference type="ChEBI" id="CHEBI:43474"/>
        <dbReference type="ChEBI" id="CHEBI:456216"/>
        <dbReference type="EC" id="7.2.2.10"/>
    </reaction>
</comment>
<evidence type="ECO:0000256" key="7">
    <source>
        <dbReference type="ARBA" id="ARBA00022723"/>
    </source>
</evidence>
<dbReference type="SMART" id="SM00831">
    <property type="entry name" value="Cation_ATPase_N"/>
    <property type="match status" value="1"/>
</dbReference>
<dbReference type="GO" id="GO:0005524">
    <property type="term" value="F:ATP binding"/>
    <property type="evidence" value="ECO:0007669"/>
    <property type="project" value="UniProtKB-KW"/>
</dbReference>
<dbReference type="NCBIfam" id="TIGR01517">
    <property type="entry name" value="ATPase-IIB_Ca"/>
    <property type="match status" value="1"/>
</dbReference>
<feature type="transmembrane region" description="Helical" evidence="15">
    <location>
        <begin position="246"/>
        <end position="266"/>
    </location>
</feature>
<dbReference type="InterPro" id="IPR018303">
    <property type="entry name" value="ATPase_P-typ_P_site"/>
</dbReference>